<dbReference type="GO" id="GO:0003700">
    <property type="term" value="F:DNA-binding transcription factor activity"/>
    <property type="evidence" value="ECO:0007669"/>
    <property type="project" value="InterPro"/>
</dbReference>
<dbReference type="SUPFAM" id="SSF54171">
    <property type="entry name" value="DNA-binding domain"/>
    <property type="match status" value="1"/>
</dbReference>
<reference evidence="12" key="1">
    <citation type="journal article" date="2016" name="Nat. Biotechnol.">
        <title>Sequencing wild and cultivated cassava and related species reveals extensive interspecific hybridization and genetic diversity.</title>
        <authorList>
            <person name="Bredeson J.V."/>
            <person name="Lyons J.B."/>
            <person name="Prochnik S.E."/>
            <person name="Wu G.A."/>
            <person name="Ha C.M."/>
            <person name="Edsinger-Gonzales E."/>
            <person name="Grimwood J."/>
            <person name="Schmutz J."/>
            <person name="Rabbi I.Y."/>
            <person name="Egesi C."/>
            <person name="Nauluvula P."/>
            <person name="Lebot V."/>
            <person name="Ndunguru J."/>
            <person name="Mkamilo G."/>
            <person name="Bart R.S."/>
            <person name="Setter T.L."/>
            <person name="Gleadow R.M."/>
            <person name="Kulakow P."/>
            <person name="Ferguson M.E."/>
            <person name="Rounsley S."/>
            <person name="Rokhsar D.S."/>
        </authorList>
    </citation>
    <scope>NUCLEOTIDE SEQUENCE [LARGE SCALE GENOMIC DNA]</scope>
    <source>
        <strain evidence="12">cv. AM560-2</strain>
    </source>
</reference>
<feature type="compositionally biased region" description="Polar residues" evidence="9">
    <location>
        <begin position="77"/>
        <end position="86"/>
    </location>
</feature>
<dbReference type="OMA" id="WSTIWDE"/>
<comment type="similarity">
    <text evidence="8">Belongs to the AP2/ERF transcription factor family. ERF subfamily.</text>
</comment>
<dbReference type="PRINTS" id="PR00367">
    <property type="entry name" value="ETHRSPELEMNT"/>
</dbReference>
<dbReference type="EMBL" id="CM004400">
    <property type="protein sequence ID" value="OAY30541.1"/>
    <property type="molecule type" value="Genomic_DNA"/>
</dbReference>
<evidence type="ECO:0000256" key="3">
    <source>
        <dbReference type="ARBA" id="ARBA00023015"/>
    </source>
</evidence>
<evidence type="ECO:0000256" key="4">
    <source>
        <dbReference type="ARBA" id="ARBA00023125"/>
    </source>
</evidence>
<evidence type="ECO:0000313" key="11">
    <source>
        <dbReference type="EMBL" id="OAY30541.1"/>
    </source>
</evidence>
<dbReference type="CDD" id="cd00018">
    <property type="entry name" value="AP2"/>
    <property type="match status" value="1"/>
</dbReference>
<keyword evidence="4" id="KW-0238">DNA-binding</keyword>
<evidence type="ECO:0000256" key="5">
    <source>
        <dbReference type="ARBA" id="ARBA00023159"/>
    </source>
</evidence>
<keyword evidence="12" id="KW-1185">Reference proteome</keyword>
<dbReference type="STRING" id="3983.A0A2C9UIJ7"/>
<evidence type="ECO:0000256" key="1">
    <source>
        <dbReference type="ARBA" id="ARBA00004123"/>
    </source>
</evidence>
<sequence length="287" mass="31983">MASPHQVSTLDRITHHLLTDADCASMDNFICSLDTFCSYTSTYHSSKTETQEFDCLDLPHQPHKSESKPHKSSSLSQRKPTMSQISIPPPATVNAVPHQQPVATENNRSDSSGGKHYRGVRCRPWGKYAAEIRDPNKKGARVWLGTFDTAIEAAKAYDTAAFRLRGSKAILNFPLEIGNSVNSQQESESESTVTDNKYDHSKNDNNNNNEKKRKIEETKALESSNNMNNNKIIKTEKPSPETTDPLTPSSWKGFWDEEKMGIFNVPPLSPLSPHPSMGMGYSRVMVA</sequence>
<dbReference type="FunFam" id="3.30.730.10:FF:000001">
    <property type="entry name" value="Ethylene-responsive transcription factor 2"/>
    <property type="match status" value="1"/>
</dbReference>
<dbReference type="Proteomes" id="UP000091857">
    <property type="component" value="Chromosome 14"/>
</dbReference>
<evidence type="ECO:0000256" key="2">
    <source>
        <dbReference type="ARBA" id="ARBA00022745"/>
    </source>
</evidence>
<dbReference type="GO" id="GO:0005634">
    <property type="term" value="C:nucleus"/>
    <property type="evidence" value="ECO:0007669"/>
    <property type="project" value="UniProtKB-SubCell"/>
</dbReference>
<dbReference type="PROSITE" id="PS51032">
    <property type="entry name" value="AP2_ERF"/>
    <property type="match status" value="1"/>
</dbReference>
<keyword evidence="6" id="KW-0804">Transcription</keyword>
<dbReference type="GO" id="GO:0000976">
    <property type="term" value="F:transcription cis-regulatory region binding"/>
    <property type="evidence" value="ECO:0007669"/>
    <property type="project" value="UniProtKB-ARBA"/>
</dbReference>
<keyword evidence="3" id="KW-0805">Transcription regulation</keyword>
<dbReference type="InterPro" id="IPR044808">
    <property type="entry name" value="ERF_plant"/>
</dbReference>
<dbReference type="InterPro" id="IPR036955">
    <property type="entry name" value="AP2/ERF_dom_sf"/>
</dbReference>
<dbReference type="Gene3D" id="3.30.730.10">
    <property type="entry name" value="AP2/ERF domain"/>
    <property type="match status" value="1"/>
</dbReference>
<comment type="subcellular location">
    <subcellularLocation>
        <location evidence="1">Nucleus</location>
    </subcellularLocation>
</comment>
<feature type="domain" description="AP2/ERF" evidence="10">
    <location>
        <begin position="116"/>
        <end position="174"/>
    </location>
</feature>
<evidence type="ECO:0000256" key="9">
    <source>
        <dbReference type="SAM" id="MobiDB-lite"/>
    </source>
</evidence>
<keyword evidence="5" id="KW-0010">Activator</keyword>
<dbReference type="Gramene" id="Manes.14G039000.1.v8.1">
    <property type="protein sequence ID" value="Manes.14G039000.1.v8.1.CDS.1"/>
    <property type="gene ID" value="Manes.14G039000.v8.1"/>
</dbReference>
<feature type="compositionally biased region" description="Low complexity" evidence="9">
    <location>
        <begin position="181"/>
        <end position="195"/>
    </location>
</feature>
<dbReference type="PANTHER" id="PTHR31190:SF499">
    <property type="entry name" value="ETHYLENE-RESPONSIVE TRANSCRIPTION FACTOR ERF105"/>
    <property type="match status" value="1"/>
</dbReference>
<feature type="compositionally biased region" description="Polar residues" evidence="9">
    <location>
        <begin position="240"/>
        <end position="250"/>
    </location>
</feature>
<feature type="compositionally biased region" description="Basic and acidic residues" evidence="9">
    <location>
        <begin position="196"/>
        <end position="220"/>
    </location>
</feature>
<protein>
    <recommendedName>
        <fullName evidence="10">AP2/ERF domain-containing protein</fullName>
    </recommendedName>
</protein>
<keyword evidence="7" id="KW-0539">Nucleus</keyword>
<feature type="region of interest" description="Disordered" evidence="9">
    <location>
        <begin position="57"/>
        <end position="118"/>
    </location>
</feature>
<feature type="compositionally biased region" description="Polar residues" evidence="9">
    <location>
        <begin position="101"/>
        <end position="112"/>
    </location>
</feature>
<dbReference type="SMART" id="SM00380">
    <property type="entry name" value="AP2"/>
    <property type="match status" value="1"/>
</dbReference>
<dbReference type="PANTHER" id="PTHR31190">
    <property type="entry name" value="DNA-BINDING DOMAIN"/>
    <property type="match status" value="1"/>
</dbReference>
<dbReference type="OrthoDB" id="674504at2759"/>
<dbReference type="GO" id="GO:0006950">
    <property type="term" value="P:response to stress"/>
    <property type="evidence" value="ECO:0007669"/>
    <property type="project" value="UniProtKB-ARBA"/>
</dbReference>
<keyword evidence="2" id="KW-0936">Ethylene signaling pathway</keyword>
<name>A0A2C9UIJ7_MANES</name>
<evidence type="ECO:0000259" key="10">
    <source>
        <dbReference type="PROSITE" id="PS51032"/>
    </source>
</evidence>
<evidence type="ECO:0000256" key="8">
    <source>
        <dbReference type="ARBA" id="ARBA00024343"/>
    </source>
</evidence>
<evidence type="ECO:0000256" key="6">
    <source>
        <dbReference type="ARBA" id="ARBA00023163"/>
    </source>
</evidence>
<dbReference type="AlphaFoldDB" id="A0A2C9UIJ7"/>
<feature type="region of interest" description="Disordered" evidence="9">
    <location>
        <begin position="181"/>
        <end position="251"/>
    </location>
</feature>
<comment type="caution">
    <text evidence="11">The sequence shown here is derived from an EMBL/GenBank/DDBJ whole genome shotgun (WGS) entry which is preliminary data.</text>
</comment>
<dbReference type="InterPro" id="IPR001471">
    <property type="entry name" value="AP2/ERF_dom"/>
</dbReference>
<accession>A0A2C9UIJ7</accession>
<dbReference type="GO" id="GO:0009873">
    <property type="term" value="P:ethylene-activated signaling pathway"/>
    <property type="evidence" value="ECO:0007669"/>
    <property type="project" value="UniProtKB-KW"/>
</dbReference>
<dbReference type="Pfam" id="PF00847">
    <property type="entry name" value="AP2"/>
    <property type="match status" value="1"/>
</dbReference>
<evidence type="ECO:0000256" key="7">
    <source>
        <dbReference type="ARBA" id="ARBA00023242"/>
    </source>
</evidence>
<proteinExistence type="inferred from homology"/>
<evidence type="ECO:0000313" key="12">
    <source>
        <dbReference type="Proteomes" id="UP000091857"/>
    </source>
</evidence>
<gene>
    <name evidence="11" type="ORF">MANES_14G039000v8</name>
</gene>
<organism evidence="11 12">
    <name type="scientific">Manihot esculenta</name>
    <name type="common">Cassava</name>
    <name type="synonym">Jatropha manihot</name>
    <dbReference type="NCBI Taxonomy" id="3983"/>
    <lineage>
        <taxon>Eukaryota</taxon>
        <taxon>Viridiplantae</taxon>
        <taxon>Streptophyta</taxon>
        <taxon>Embryophyta</taxon>
        <taxon>Tracheophyta</taxon>
        <taxon>Spermatophyta</taxon>
        <taxon>Magnoliopsida</taxon>
        <taxon>eudicotyledons</taxon>
        <taxon>Gunneridae</taxon>
        <taxon>Pentapetalae</taxon>
        <taxon>rosids</taxon>
        <taxon>fabids</taxon>
        <taxon>Malpighiales</taxon>
        <taxon>Euphorbiaceae</taxon>
        <taxon>Crotonoideae</taxon>
        <taxon>Manihoteae</taxon>
        <taxon>Manihot</taxon>
    </lineage>
</organism>
<dbReference type="InterPro" id="IPR016177">
    <property type="entry name" value="DNA-bd_dom_sf"/>
</dbReference>